<name>A0A2D3USX4_9PEZI</name>
<evidence type="ECO:0000313" key="3">
    <source>
        <dbReference type="Proteomes" id="UP000225277"/>
    </source>
</evidence>
<evidence type="ECO:0000313" key="2">
    <source>
        <dbReference type="EMBL" id="CZT14827.1"/>
    </source>
</evidence>
<dbReference type="AlphaFoldDB" id="A0A2D3USX4"/>
<dbReference type="RefSeq" id="XP_023621724.1">
    <property type="nucleotide sequence ID" value="XM_023765956.1"/>
</dbReference>
<dbReference type="EMBL" id="FJUY01000001">
    <property type="protein sequence ID" value="CZT14827.1"/>
    <property type="molecule type" value="Genomic_DNA"/>
</dbReference>
<feature type="region of interest" description="Disordered" evidence="1">
    <location>
        <begin position="1"/>
        <end position="139"/>
    </location>
</feature>
<keyword evidence="3" id="KW-1185">Reference proteome</keyword>
<dbReference type="Proteomes" id="UP000225277">
    <property type="component" value="Unassembled WGS sequence"/>
</dbReference>
<feature type="compositionally biased region" description="Polar residues" evidence="1">
    <location>
        <begin position="1"/>
        <end position="13"/>
    </location>
</feature>
<feature type="compositionally biased region" description="Low complexity" evidence="1">
    <location>
        <begin position="116"/>
        <end position="125"/>
    </location>
</feature>
<sequence>MATGDQQRQTRSATKAMANESGEAREKGGEEIVAPPPQEVPPQEDEVMSEAPSGRIDSMGPEAQQSPPAAQPAGTTALSTLASDRTATSIPSHLASTGPNKPTRATRKTPAERKAAGLAALTAGGSMQQEPSQELLDAVGGGLTATQQVARDAQVAGSIAQAEAMLLRTEDVAVAIQLTREEGGDLTADPYAVTCEIRDQYDATQESSRKRKRSNGEDAAEQQQQQGGDPPASSLTQELELSIRTGQMLPPPRPVRPLQQQQASPASGPQAQHPPARRGVQAPDNSFEMGIVPPRRTIQDHPLAENPLHPDHMPAERPPPGPVPLRNAQQPVVPVGYPLQPGVYPIPISDGGHIQHPTQLPNEMRHFANAPNIPTVRDVNIQQLRDTISHLLIARETIGSYKGRVARPDNAEDILYDAMMVLGRFWKDLGGKR</sequence>
<feature type="compositionally biased region" description="Polar residues" evidence="1">
    <location>
        <begin position="74"/>
        <end position="100"/>
    </location>
</feature>
<organism evidence="2 3">
    <name type="scientific">Ramularia collo-cygni</name>
    <dbReference type="NCBI Taxonomy" id="112498"/>
    <lineage>
        <taxon>Eukaryota</taxon>
        <taxon>Fungi</taxon>
        <taxon>Dikarya</taxon>
        <taxon>Ascomycota</taxon>
        <taxon>Pezizomycotina</taxon>
        <taxon>Dothideomycetes</taxon>
        <taxon>Dothideomycetidae</taxon>
        <taxon>Mycosphaerellales</taxon>
        <taxon>Mycosphaerellaceae</taxon>
        <taxon>Ramularia</taxon>
    </lineage>
</organism>
<dbReference type="GeneID" id="35596121"/>
<reference evidence="2 3" key="1">
    <citation type="submission" date="2016-03" db="EMBL/GenBank/DDBJ databases">
        <authorList>
            <person name="Ploux O."/>
        </authorList>
    </citation>
    <scope>NUCLEOTIDE SEQUENCE [LARGE SCALE GENOMIC DNA]</scope>
    <source>
        <strain evidence="2 3">URUG2</strain>
    </source>
</reference>
<feature type="compositionally biased region" description="Low complexity" evidence="1">
    <location>
        <begin position="256"/>
        <end position="274"/>
    </location>
</feature>
<proteinExistence type="predicted"/>
<feature type="compositionally biased region" description="Low complexity" evidence="1">
    <location>
        <begin position="221"/>
        <end position="232"/>
    </location>
</feature>
<protein>
    <submittedName>
        <fullName evidence="2">Uncharacterized protein</fullName>
    </submittedName>
</protein>
<feature type="compositionally biased region" description="Low complexity" evidence="1">
    <location>
        <begin position="61"/>
        <end position="73"/>
    </location>
</feature>
<accession>A0A2D3USX4</accession>
<feature type="region of interest" description="Disordered" evidence="1">
    <location>
        <begin position="197"/>
        <end position="292"/>
    </location>
</feature>
<evidence type="ECO:0000256" key="1">
    <source>
        <dbReference type="SAM" id="MobiDB-lite"/>
    </source>
</evidence>
<gene>
    <name evidence="2" type="ORF">RCC_00772</name>
</gene>